<dbReference type="EMBL" id="JYDS01000638">
    <property type="protein sequence ID" value="KRZ01421.1"/>
    <property type="molecule type" value="Genomic_DNA"/>
</dbReference>
<protein>
    <submittedName>
        <fullName evidence="1">Uncharacterized protein</fullName>
    </submittedName>
</protein>
<accession>A0A0V1GSX3</accession>
<sequence>MDKLKIAAFLEAKGKAIDSALSCDVSDDVSVGKCSVFTLLNATMMESSIDNTPVIVEYMASKFAARLC</sequence>
<gene>
    <name evidence="1" type="ORF">T4B_6885</name>
    <name evidence="2" type="ORF">T4B_7669</name>
</gene>
<dbReference type="Proteomes" id="UP000054805">
    <property type="component" value="Unassembled WGS sequence"/>
</dbReference>
<comment type="caution">
    <text evidence="1">The sequence shown here is derived from an EMBL/GenBank/DDBJ whole genome shotgun (WGS) entry which is preliminary data.</text>
</comment>
<reference evidence="1 3" key="1">
    <citation type="submission" date="2015-01" db="EMBL/GenBank/DDBJ databases">
        <title>Evolution of Trichinella species and genotypes.</title>
        <authorList>
            <person name="Korhonen P.K."/>
            <person name="Edoardo P."/>
            <person name="Giuseppe L.R."/>
            <person name="Gasser R.B."/>
        </authorList>
    </citation>
    <scope>NUCLEOTIDE SEQUENCE [LARGE SCALE GENOMIC DNA]</scope>
    <source>
        <strain evidence="1">ISS588</strain>
    </source>
</reference>
<proteinExistence type="predicted"/>
<dbReference type="EMBL" id="JYDS01000662">
    <property type="protein sequence ID" value="KRZ01250.1"/>
    <property type="molecule type" value="Genomic_DNA"/>
</dbReference>
<dbReference type="AlphaFoldDB" id="A0A0V1GSX3"/>
<evidence type="ECO:0000313" key="2">
    <source>
        <dbReference type="EMBL" id="KRZ01421.1"/>
    </source>
</evidence>
<evidence type="ECO:0000313" key="3">
    <source>
        <dbReference type="Proteomes" id="UP000054805"/>
    </source>
</evidence>
<keyword evidence="3" id="KW-1185">Reference proteome</keyword>
<name>A0A0V1GSX3_TRIPS</name>
<evidence type="ECO:0000313" key="1">
    <source>
        <dbReference type="EMBL" id="KRZ01250.1"/>
    </source>
</evidence>
<organism evidence="1 3">
    <name type="scientific">Trichinella pseudospiralis</name>
    <name type="common">Parasitic roundworm</name>
    <dbReference type="NCBI Taxonomy" id="6337"/>
    <lineage>
        <taxon>Eukaryota</taxon>
        <taxon>Metazoa</taxon>
        <taxon>Ecdysozoa</taxon>
        <taxon>Nematoda</taxon>
        <taxon>Enoplea</taxon>
        <taxon>Dorylaimia</taxon>
        <taxon>Trichinellida</taxon>
        <taxon>Trichinellidae</taxon>
        <taxon>Trichinella</taxon>
    </lineage>
</organism>